<dbReference type="KEGG" id="gce:KYE46_04840"/>
<gene>
    <name evidence="1" type="ORF">KYE46_04840</name>
</gene>
<name>A0A8F6TY33_9RHOB</name>
<dbReference type="Proteomes" id="UP000825009">
    <property type="component" value="Chromosome"/>
</dbReference>
<accession>A0A8F6TY33</accession>
<evidence type="ECO:0000313" key="1">
    <source>
        <dbReference type="EMBL" id="QXT40573.1"/>
    </source>
</evidence>
<dbReference type="EMBL" id="CP079194">
    <property type="protein sequence ID" value="QXT40573.1"/>
    <property type="molecule type" value="Genomic_DNA"/>
</dbReference>
<proteinExistence type="predicted"/>
<keyword evidence="2" id="KW-1185">Reference proteome</keyword>
<protein>
    <submittedName>
        <fullName evidence="1">Pyridoxamine 5'-phosphate oxidase family protein</fullName>
    </submittedName>
</protein>
<reference evidence="1 2" key="1">
    <citation type="submission" date="2021-07" db="EMBL/GenBank/DDBJ databases">
        <title>A novel Jannaschia species isolated from marine dinoflagellate Ceratoperidinium margalefii.</title>
        <authorList>
            <person name="Jiang Y."/>
            <person name="Li Z."/>
        </authorList>
    </citation>
    <scope>NUCLEOTIDE SEQUENCE [LARGE SCALE GENOMIC DNA]</scope>
    <source>
        <strain evidence="1 2">J12C1-MA-4</strain>
    </source>
</reference>
<dbReference type="PIRSF" id="PIRSF004633">
    <property type="entry name" value="UCP_PLP_oxd"/>
    <property type="match status" value="1"/>
</dbReference>
<evidence type="ECO:0000313" key="2">
    <source>
        <dbReference type="Proteomes" id="UP000825009"/>
    </source>
</evidence>
<organism evidence="1 2">
    <name type="scientific">Gymnodinialimonas ceratoperidinii</name>
    <dbReference type="NCBI Taxonomy" id="2856823"/>
    <lineage>
        <taxon>Bacteria</taxon>
        <taxon>Pseudomonadati</taxon>
        <taxon>Pseudomonadota</taxon>
        <taxon>Alphaproteobacteria</taxon>
        <taxon>Rhodobacterales</taxon>
        <taxon>Paracoccaceae</taxon>
        <taxon>Gymnodinialimonas</taxon>
    </lineage>
</organism>
<dbReference type="RefSeq" id="WP_219003859.1">
    <property type="nucleotide sequence ID" value="NZ_CP079194.1"/>
</dbReference>
<dbReference type="InterPro" id="IPR014419">
    <property type="entry name" value="HutZ"/>
</dbReference>
<dbReference type="AlphaFoldDB" id="A0A8F6TY33"/>
<sequence>MTTDPIRPTDDEARGLARALIDTARFAALAVLDPATSTPSVSRIALVPGPDGWPVTLISTLASHTAALVANPACSILIGEPGAKGDPLTHPRLSLQATAVAAQKSELRDHYLALYPKAKLYIDFADFQMFRFVPTRAFLNGGFGKAFELTPDDLLG</sequence>